<dbReference type="Proteomes" id="UP000799766">
    <property type="component" value="Unassembled WGS sequence"/>
</dbReference>
<proteinExistence type="predicted"/>
<sequence length="110" mass="12517">MFMSCTTSSAGSPADPTQRHHPPRSRHAVAHLHLPMPYFASPRTGFRCLACHMAPNDPFTSRCRRPSAPKEPLRHEPTSTRPFKRLPSYPRRWPSRLLMNLPESGPGQMF</sequence>
<evidence type="ECO:0000256" key="1">
    <source>
        <dbReference type="SAM" id="MobiDB-lite"/>
    </source>
</evidence>
<feature type="region of interest" description="Disordered" evidence="1">
    <location>
        <begin position="61"/>
        <end position="88"/>
    </location>
</feature>
<feature type="compositionally biased region" description="Polar residues" evidence="1">
    <location>
        <begin position="1"/>
        <end position="11"/>
    </location>
</feature>
<organism evidence="2 3">
    <name type="scientific">Lineolata rhizophorae</name>
    <dbReference type="NCBI Taxonomy" id="578093"/>
    <lineage>
        <taxon>Eukaryota</taxon>
        <taxon>Fungi</taxon>
        <taxon>Dikarya</taxon>
        <taxon>Ascomycota</taxon>
        <taxon>Pezizomycotina</taxon>
        <taxon>Dothideomycetes</taxon>
        <taxon>Dothideomycetes incertae sedis</taxon>
        <taxon>Lineolatales</taxon>
        <taxon>Lineolataceae</taxon>
        <taxon>Lineolata</taxon>
    </lineage>
</organism>
<evidence type="ECO:0000313" key="2">
    <source>
        <dbReference type="EMBL" id="KAF2457962.1"/>
    </source>
</evidence>
<feature type="region of interest" description="Disordered" evidence="1">
    <location>
        <begin position="1"/>
        <end position="27"/>
    </location>
</feature>
<reference evidence="2" key="1">
    <citation type="journal article" date="2020" name="Stud. Mycol.">
        <title>101 Dothideomycetes genomes: a test case for predicting lifestyles and emergence of pathogens.</title>
        <authorList>
            <person name="Haridas S."/>
            <person name="Albert R."/>
            <person name="Binder M."/>
            <person name="Bloem J."/>
            <person name="Labutti K."/>
            <person name="Salamov A."/>
            <person name="Andreopoulos B."/>
            <person name="Baker S."/>
            <person name="Barry K."/>
            <person name="Bills G."/>
            <person name="Bluhm B."/>
            <person name="Cannon C."/>
            <person name="Castanera R."/>
            <person name="Culley D."/>
            <person name="Daum C."/>
            <person name="Ezra D."/>
            <person name="Gonzalez J."/>
            <person name="Henrissat B."/>
            <person name="Kuo A."/>
            <person name="Liang C."/>
            <person name="Lipzen A."/>
            <person name="Lutzoni F."/>
            <person name="Magnuson J."/>
            <person name="Mondo S."/>
            <person name="Nolan M."/>
            <person name="Ohm R."/>
            <person name="Pangilinan J."/>
            <person name="Park H.-J."/>
            <person name="Ramirez L."/>
            <person name="Alfaro M."/>
            <person name="Sun H."/>
            <person name="Tritt A."/>
            <person name="Yoshinaga Y."/>
            <person name="Zwiers L.-H."/>
            <person name="Turgeon B."/>
            <person name="Goodwin S."/>
            <person name="Spatafora J."/>
            <person name="Crous P."/>
            <person name="Grigoriev I."/>
        </authorList>
    </citation>
    <scope>NUCLEOTIDE SEQUENCE</scope>
    <source>
        <strain evidence="2">ATCC 16933</strain>
    </source>
</reference>
<protein>
    <submittedName>
        <fullName evidence="2">Uncharacterized protein</fullName>
    </submittedName>
</protein>
<gene>
    <name evidence="2" type="ORF">BDY21DRAFT_20037</name>
</gene>
<evidence type="ECO:0000313" key="3">
    <source>
        <dbReference type="Proteomes" id="UP000799766"/>
    </source>
</evidence>
<name>A0A6A6P2K5_9PEZI</name>
<keyword evidence="3" id="KW-1185">Reference proteome</keyword>
<accession>A0A6A6P2K5</accession>
<dbReference type="EMBL" id="MU001679">
    <property type="protein sequence ID" value="KAF2457962.1"/>
    <property type="molecule type" value="Genomic_DNA"/>
</dbReference>
<dbReference type="AlphaFoldDB" id="A0A6A6P2K5"/>